<accession>A0A4R3KIW6</accession>
<gene>
    <name evidence="1" type="ORF">EDD72_1055</name>
</gene>
<evidence type="ECO:0000313" key="1">
    <source>
        <dbReference type="EMBL" id="TCS83267.1"/>
    </source>
</evidence>
<dbReference type="AlphaFoldDB" id="A0A4R3KIW6"/>
<organism evidence="1 2">
    <name type="scientific">Tepidibacillus fermentans</name>
    <dbReference type="NCBI Taxonomy" id="1281767"/>
    <lineage>
        <taxon>Bacteria</taxon>
        <taxon>Bacillati</taxon>
        <taxon>Bacillota</taxon>
        <taxon>Bacilli</taxon>
        <taxon>Bacillales</taxon>
        <taxon>Bacillaceae</taxon>
        <taxon>Tepidibacillus</taxon>
    </lineage>
</organism>
<name>A0A4R3KIW6_9BACI</name>
<dbReference type="Proteomes" id="UP000295788">
    <property type="component" value="Unassembled WGS sequence"/>
</dbReference>
<protein>
    <submittedName>
        <fullName evidence="1">Uncharacterized protein</fullName>
    </submittedName>
</protein>
<reference evidence="1 2" key="1">
    <citation type="submission" date="2019-03" db="EMBL/GenBank/DDBJ databases">
        <title>Genomic Encyclopedia of Type Strains, Phase IV (KMG-IV): sequencing the most valuable type-strain genomes for metagenomic binning, comparative biology and taxonomic classification.</title>
        <authorList>
            <person name="Goeker M."/>
        </authorList>
    </citation>
    <scope>NUCLEOTIDE SEQUENCE [LARGE SCALE GENOMIC DNA]</scope>
    <source>
        <strain evidence="1 2">DSM 23802</strain>
    </source>
</reference>
<comment type="caution">
    <text evidence="1">The sequence shown here is derived from an EMBL/GenBank/DDBJ whole genome shotgun (WGS) entry which is preliminary data.</text>
</comment>
<sequence length="31" mass="3695">MKIIEVEDYKALAKKASECDYYCRRKSNVCH</sequence>
<keyword evidence="2" id="KW-1185">Reference proteome</keyword>
<proteinExistence type="predicted"/>
<dbReference type="EMBL" id="SMAB01000005">
    <property type="protein sequence ID" value="TCS83267.1"/>
    <property type="molecule type" value="Genomic_DNA"/>
</dbReference>
<evidence type="ECO:0000313" key="2">
    <source>
        <dbReference type="Proteomes" id="UP000295788"/>
    </source>
</evidence>